<keyword evidence="2" id="KW-0238">DNA-binding</keyword>
<dbReference type="Gene3D" id="1.10.357.10">
    <property type="entry name" value="Tetracycline Repressor, domain 2"/>
    <property type="match status" value="1"/>
</dbReference>
<evidence type="ECO:0000313" key="5">
    <source>
        <dbReference type="Proteomes" id="UP000204221"/>
    </source>
</evidence>
<dbReference type="Pfam" id="PF00440">
    <property type="entry name" value="TetR_N"/>
    <property type="match status" value="1"/>
</dbReference>
<dbReference type="Proteomes" id="UP000204221">
    <property type="component" value="Chromosome"/>
</dbReference>
<keyword evidence="5" id="KW-1185">Reference proteome</keyword>
<keyword evidence="1" id="KW-0805">Transcription regulation</keyword>
<dbReference type="SUPFAM" id="SSF46689">
    <property type="entry name" value="Homeodomain-like"/>
    <property type="match status" value="1"/>
</dbReference>
<dbReference type="EMBL" id="CP022521">
    <property type="protein sequence ID" value="ASO18866.1"/>
    <property type="molecule type" value="Genomic_DNA"/>
</dbReference>
<keyword evidence="3" id="KW-0804">Transcription</keyword>
<organism evidence="4 5">
    <name type="scientific">Actinoalloteichus hoggarensis</name>
    <dbReference type="NCBI Taxonomy" id="1470176"/>
    <lineage>
        <taxon>Bacteria</taxon>
        <taxon>Bacillati</taxon>
        <taxon>Actinomycetota</taxon>
        <taxon>Actinomycetes</taxon>
        <taxon>Pseudonocardiales</taxon>
        <taxon>Pseudonocardiaceae</taxon>
        <taxon>Actinoalloteichus</taxon>
    </lineage>
</organism>
<accession>A0A221VZC2</accession>
<dbReference type="GO" id="GO:0003700">
    <property type="term" value="F:DNA-binding transcription factor activity"/>
    <property type="evidence" value="ECO:0007669"/>
    <property type="project" value="TreeGrafter"/>
</dbReference>
<dbReference type="GO" id="GO:0000976">
    <property type="term" value="F:transcription cis-regulatory region binding"/>
    <property type="evidence" value="ECO:0007669"/>
    <property type="project" value="TreeGrafter"/>
</dbReference>
<dbReference type="PROSITE" id="PS50977">
    <property type="entry name" value="HTH_TETR_2"/>
    <property type="match status" value="1"/>
</dbReference>
<dbReference type="RefSeq" id="WP_093940481.1">
    <property type="nucleotide sequence ID" value="NZ_CP022521.1"/>
</dbReference>
<dbReference type="InterPro" id="IPR009057">
    <property type="entry name" value="Homeodomain-like_sf"/>
</dbReference>
<dbReference type="KEGG" id="ahg:AHOG_06070"/>
<dbReference type="PRINTS" id="PR00455">
    <property type="entry name" value="HTHTETR"/>
</dbReference>
<dbReference type="PANTHER" id="PTHR30055:SF238">
    <property type="entry name" value="MYCOFACTOCIN BIOSYNTHESIS TRANSCRIPTIONAL REGULATOR MFTR-RELATED"/>
    <property type="match status" value="1"/>
</dbReference>
<dbReference type="AlphaFoldDB" id="A0A221VZC2"/>
<evidence type="ECO:0000256" key="2">
    <source>
        <dbReference type="ARBA" id="ARBA00023125"/>
    </source>
</evidence>
<gene>
    <name evidence="4" type="primary">ttgW2</name>
    <name evidence="4" type="ORF">AHOG_06070</name>
</gene>
<evidence type="ECO:0000256" key="1">
    <source>
        <dbReference type="ARBA" id="ARBA00023015"/>
    </source>
</evidence>
<evidence type="ECO:0000313" key="4">
    <source>
        <dbReference type="EMBL" id="ASO18866.1"/>
    </source>
</evidence>
<dbReference type="InterPro" id="IPR001647">
    <property type="entry name" value="HTH_TetR"/>
</dbReference>
<dbReference type="InterPro" id="IPR050109">
    <property type="entry name" value="HTH-type_TetR-like_transc_reg"/>
</dbReference>
<name>A0A221VZC2_9PSEU</name>
<sequence>MSARERILDAAAEVMQKSGVAATTTRQIARAAGCSEALLYKHFAHKQELFVAVLNERLPRLSDPRELAGTRTVAENLATLVEQLLAFYLRSFPMAASVFSSPSLRDAHRNSLSTMGAGPDQPARLLQTYLEIESRRGRLAPDTDCHALARVLTGAALFEAFQASYAGADEIDDAGTLAARIVAVVGTDIGGR</sequence>
<proteinExistence type="predicted"/>
<dbReference type="PANTHER" id="PTHR30055">
    <property type="entry name" value="HTH-TYPE TRANSCRIPTIONAL REGULATOR RUTR"/>
    <property type="match status" value="1"/>
</dbReference>
<evidence type="ECO:0000256" key="3">
    <source>
        <dbReference type="ARBA" id="ARBA00023163"/>
    </source>
</evidence>
<dbReference type="OrthoDB" id="3472897at2"/>
<reference evidence="4 5" key="1">
    <citation type="submission" date="2017-07" db="EMBL/GenBank/DDBJ databases">
        <title>Complete genome sequence of Actinoalloteichus hoggarensis DSM 45943, type strain of Actinoalloteichus hoggarensis.</title>
        <authorList>
            <person name="Ruckert C."/>
            <person name="Nouioui I."/>
            <person name="Willmese J."/>
            <person name="van Wezel G."/>
            <person name="Klenk H.-P."/>
            <person name="Kalinowski J."/>
            <person name="Zotchev S.B."/>
        </authorList>
    </citation>
    <scope>NUCLEOTIDE SEQUENCE [LARGE SCALE GENOMIC DNA]</scope>
    <source>
        <strain evidence="4 5">DSM 45943</strain>
    </source>
</reference>
<protein>
    <submittedName>
        <fullName evidence="4">Putative HTH-type transcriptional regulator TtgW</fullName>
    </submittedName>
</protein>